<protein>
    <recommendedName>
        <fullName evidence="3">DUF3631 domain-containing protein</fullName>
    </recommendedName>
</protein>
<dbReference type="EMBL" id="DTGD01000162">
    <property type="protein sequence ID" value="HGB36131.1"/>
    <property type="molecule type" value="Genomic_DNA"/>
</dbReference>
<sequence length="582" mass="65086">MSSKETIAAYFPGLIDLAKDKDERIVFLFKNEQGLQAAQRVGLEGELLVPPAIEHLPFLLPQAEEVIGFSGQEDTKLFDDVLAYLARFFYLPSNELEIFAAALLATYLQDHPEVFYLPVVLLFGPPERGKTRAGKAFTYASFRGIHVVDLREANLIRFTQNLRATLFLDFQSFWKKALQEGSSDILLLRYEKGAKVARVLFPDRGPFNDTRYFEVYGPTVVASNDPVHEILDTRCVPFSMPNRPHNYEVPAPEKAQDLRNRLTAWRSRMMDRVLPEVELLPGRFGDITKILLQVGSLFGRDFTPILREIGQEKKSSGLTETIEGVIIQGIVELLPQVKNGTLRVDDLLRKVNALRGGRYPLTGQFIGKKLRAMGFKKRFVKGRSEIFIETSILNPYLRDFGLGEVSLHSNGTFYLKPFSKPFDNTTNLKKEVESVESVDSYKGVGVGMREGEGEGGGEGIPLKHSTHSTLSTFCPESIEIIDDSEGRELAGKGVESESQEHRPNDNDEVQAQEPEGKSGVGEDQAVQGRAGTEGQSQQPDNGRGPGRRQSRVITIEEQAQVLQPGTGKVRRYGIPIISFRRR</sequence>
<proteinExistence type="predicted"/>
<evidence type="ECO:0008006" key="3">
    <source>
        <dbReference type="Google" id="ProtNLM"/>
    </source>
</evidence>
<reference evidence="2" key="1">
    <citation type="journal article" date="2020" name="mSystems">
        <title>Genome- and Community-Level Interaction Insights into Carbon Utilization and Element Cycling Functions of Hydrothermarchaeota in Hydrothermal Sediment.</title>
        <authorList>
            <person name="Zhou Z."/>
            <person name="Liu Y."/>
            <person name="Xu W."/>
            <person name="Pan J."/>
            <person name="Luo Z.H."/>
            <person name="Li M."/>
        </authorList>
    </citation>
    <scope>NUCLEOTIDE SEQUENCE [LARGE SCALE GENOMIC DNA]</scope>
    <source>
        <strain evidence="2">SpSt-754</strain>
    </source>
</reference>
<accession>A0A7V3NVE2</accession>
<evidence type="ECO:0000313" key="2">
    <source>
        <dbReference type="EMBL" id="HGB36131.1"/>
    </source>
</evidence>
<feature type="region of interest" description="Disordered" evidence="1">
    <location>
        <begin position="488"/>
        <end position="551"/>
    </location>
</feature>
<feature type="compositionally biased region" description="Gly residues" evidence="1">
    <location>
        <begin position="449"/>
        <end position="459"/>
    </location>
</feature>
<feature type="region of interest" description="Disordered" evidence="1">
    <location>
        <begin position="449"/>
        <end position="469"/>
    </location>
</feature>
<comment type="caution">
    <text evidence="2">The sequence shown here is derived from an EMBL/GenBank/DDBJ whole genome shotgun (WGS) entry which is preliminary data.</text>
</comment>
<gene>
    <name evidence="2" type="ORF">ENV38_04425</name>
</gene>
<name>A0A7V3NVE2_UNCW3</name>
<organism evidence="2">
    <name type="scientific">candidate division WOR-3 bacterium</name>
    <dbReference type="NCBI Taxonomy" id="2052148"/>
    <lineage>
        <taxon>Bacteria</taxon>
        <taxon>Bacteria division WOR-3</taxon>
    </lineage>
</organism>
<evidence type="ECO:0000256" key="1">
    <source>
        <dbReference type="SAM" id="MobiDB-lite"/>
    </source>
</evidence>
<feature type="compositionally biased region" description="Basic and acidic residues" evidence="1">
    <location>
        <begin position="488"/>
        <end position="505"/>
    </location>
</feature>
<dbReference type="AlphaFoldDB" id="A0A7V3NVE2"/>